<organism evidence="5 6">
    <name type="scientific">Marinobacterium iners DSM 11526</name>
    <dbReference type="NCBI Taxonomy" id="1122198"/>
    <lineage>
        <taxon>Bacteria</taxon>
        <taxon>Pseudomonadati</taxon>
        <taxon>Pseudomonadota</taxon>
        <taxon>Gammaproteobacteria</taxon>
        <taxon>Oceanospirillales</taxon>
        <taxon>Oceanospirillaceae</taxon>
        <taxon>Marinobacterium</taxon>
    </lineage>
</organism>
<keyword evidence="2" id="KW-0175">Coiled coil</keyword>
<dbReference type="Pfam" id="PF01551">
    <property type="entry name" value="Peptidase_M23"/>
    <property type="match status" value="1"/>
</dbReference>
<dbReference type="STRING" id="1122198.SAMN02745729_102282"/>
<dbReference type="OrthoDB" id="9805070at2"/>
<keyword evidence="3" id="KW-1133">Transmembrane helix</keyword>
<keyword evidence="3" id="KW-0812">Transmembrane</keyword>
<name>A0A1H4A5H2_9GAMM</name>
<feature type="domain" description="M23ase beta-sheet core" evidence="4">
    <location>
        <begin position="176"/>
        <end position="273"/>
    </location>
</feature>
<keyword evidence="6" id="KW-1185">Reference proteome</keyword>
<dbReference type="Proteomes" id="UP000242469">
    <property type="component" value="Unassembled WGS sequence"/>
</dbReference>
<feature type="coiled-coil region" evidence="2">
    <location>
        <begin position="46"/>
        <end position="73"/>
    </location>
</feature>
<accession>A0A1H4A5H2</accession>
<dbReference type="RefSeq" id="WP_091823681.1">
    <property type="nucleotide sequence ID" value="NZ_FNRJ01000002.1"/>
</dbReference>
<dbReference type="EMBL" id="FNRJ01000002">
    <property type="protein sequence ID" value="SEA31150.1"/>
    <property type="molecule type" value="Genomic_DNA"/>
</dbReference>
<proteinExistence type="predicted"/>
<protein>
    <submittedName>
        <fullName evidence="5">Peptidase family M23</fullName>
    </submittedName>
</protein>
<dbReference type="PANTHER" id="PTHR21666">
    <property type="entry name" value="PEPTIDASE-RELATED"/>
    <property type="match status" value="1"/>
</dbReference>
<evidence type="ECO:0000256" key="1">
    <source>
        <dbReference type="ARBA" id="ARBA00022729"/>
    </source>
</evidence>
<evidence type="ECO:0000259" key="4">
    <source>
        <dbReference type="Pfam" id="PF01551"/>
    </source>
</evidence>
<dbReference type="InterPro" id="IPR016047">
    <property type="entry name" value="M23ase_b-sheet_dom"/>
</dbReference>
<dbReference type="InterPro" id="IPR050570">
    <property type="entry name" value="Cell_wall_metabolism_enzyme"/>
</dbReference>
<sequence>MRRKLILTLTTVRGSRQYSLHRVLGYLMLMFLLVSALSFFVSNWLLMKTHDNLTDLERDHQSLNEQYEMLLGTQQLYISELGELGATLSSLSEEREQLALENHQFSTALDDLESMLGLLAEDSAADNAEQRLELARLAARQRLFLLHSIPNGVPIQAEQVNDSYGMRFHPVLKTRKMHNGTDFKADTGTPVYATADGVVEYAGYRKGSGFGNLIILQHNFGFKTYYAHLHKVQVKSGSFVYKGQQIGLSGNTGRSTGAHLHYEVRHLYRPLNPEPFVQWGLDNFDSLFSRVEEVPWESLNAMYPLNQVGLQ</sequence>
<dbReference type="PANTHER" id="PTHR21666:SF289">
    <property type="entry name" value="L-ALA--D-GLU ENDOPEPTIDASE"/>
    <property type="match status" value="1"/>
</dbReference>
<evidence type="ECO:0000256" key="3">
    <source>
        <dbReference type="SAM" id="Phobius"/>
    </source>
</evidence>
<dbReference type="AlphaFoldDB" id="A0A1H4A5H2"/>
<keyword evidence="3" id="KW-0472">Membrane</keyword>
<evidence type="ECO:0000256" key="2">
    <source>
        <dbReference type="SAM" id="Coils"/>
    </source>
</evidence>
<dbReference type="FunFam" id="2.70.70.10:FF:000006">
    <property type="entry name" value="M23 family peptidase"/>
    <property type="match status" value="1"/>
</dbReference>
<dbReference type="GO" id="GO:0004222">
    <property type="term" value="F:metalloendopeptidase activity"/>
    <property type="evidence" value="ECO:0007669"/>
    <property type="project" value="TreeGrafter"/>
</dbReference>
<evidence type="ECO:0000313" key="6">
    <source>
        <dbReference type="Proteomes" id="UP000242469"/>
    </source>
</evidence>
<dbReference type="Gene3D" id="2.70.70.10">
    <property type="entry name" value="Glucose Permease (Domain IIA)"/>
    <property type="match status" value="1"/>
</dbReference>
<feature type="transmembrane region" description="Helical" evidence="3">
    <location>
        <begin position="24"/>
        <end position="46"/>
    </location>
</feature>
<dbReference type="SUPFAM" id="SSF51261">
    <property type="entry name" value="Duplicated hybrid motif"/>
    <property type="match status" value="1"/>
</dbReference>
<dbReference type="InterPro" id="IPR011055">
    <property type="entry name" value="Dup_hybrid_motif"/>
</dbReference>
<gene>
    <name evidence="5" type="ORF">SAMN02745729_102282</name>
</gene>
<evidence type="ECO:0000313" key="5">
    <source>
        <dbReference type="EMBL" id="SEA31150.1"/>
    </source>
</evidence>
<keyword evidence="1" id="KW-0732">Signal</keyword>
<reference evidence="6" key="1">
    <citation type="submission" date="2016-10" db="EMBL/GenBank/DDBJ databases">
        <authorList>
            <person name="Varghese N."/>
            <person name="Submissions S."/>
        </authorList>
    </citation>
    <scope>NUCLEOTIDE SEQUENCE [LARGE SCALE GENOMIC DNA]</scope>
    <source>
        <strain evidence="6">DSM 11526</strain>
    </source>
</reference>
<dbReference type="CDD" id="cd12797">
    <property type="entry name" value="M23_peptidase"/>
    <property type="match status" value="1"/>
</dbReference>